<proteinExistence type="inferred from homology"/>
<protein>
    <submittedName>
        <fullName evidence="5">rRNA large subunit methyltransferase</fullName>
    </submittedName>
</protein>
<evidence type="ECO:0000256" key="1">
    <source>
        <dbReference type="ARBA" id="ARBA00022603"/>
    </source>
</evidence>
<evidence type="ECO:0000313" key="5">
    <source>
        <dbReference type="EMBL" id="ATZ18829.1"/>
    </source>
</evidence>
<keyword evidence="3" id="KW-0949">S-adenosyl-L-methionine</keyword>
<dbReference type="GO" id="GO:0032259">
    <property type="term" value="P:methylation"/>
    <property type="evidence" value="ECO:0007669"/>
    <property type="project" value="UniProtKB-KW"/>
</dbReference>
<comment type="similarity">
    <text evidence="4">Belongs to the RNA methyltransferase RlmH family.</text>
</comment>
<dbReference type="SUPFAM" id="SSF75217">
    <property type="entry name" value="alpha/beta knot"/>
    <property type="match status" value="1"/>
</dbReference>
<dbReference type="InterPro" id="IPR029026">
    <property type="entry name" value="tRNA_m1G_MTases_N"/>
</dbReference>
<dbReference type="AlphaFoldDB" id="A0A2K8NYD7"/>
<dbReference type="GO" id="GO:0006364">
    <property type="term" value="P:rRNA processing"/>
    <property type="evidence" value="ECO:0007669"/>
    <property type="project" value="InterPro"/>
</dbReference>
<organism evidence="5 6">
    <name type="scientific">Williamsoniiplasma somnilux</name>
    <dbReference type="NCBI Taxonomy" id="215578"/>
    <lineage>
        <taxon>Bacteria</taxon>
        <taxon>Bacillati</taxon>
        <taxon>Mycoplasmatota</taxon>
        <taxon>Mollicutes</taxon>
        <taxon>Entomoplasmatales</taxon>
        <taxon>Williamsoniiplasma</taxon>
    </lineage>
</organism>
<accession>A0A2K8NYD7</accession>
<evidence type="ECO:0000256" key="3">
    <source>
        <dbReference type="ARBA" id="ARBA00022691"/>
    </source>
</evidence>
<keyword evidence="1 5" id="KW-0489">Methyltransferase</keyword>
<dbReference type="CDD" id="cd18081">
    <property type="entry name" value="RlmH-like"/>
    <property type="match status" value="1"/>
</dbReference>
<dbReference type="GO" id="GO:0008168">
    <property type="term" value="F:methyltransferase activity"/>
    <property type="evidence" value="ECO:0007669"/>
    <property type="project" value="UniProtKB-KW"/>
</dbReference>
<reference evidence="5 6" key="1">
    <citation type="submission" date="2017-11" db="EMBL/GenBank/DDBJ databases">
        <title>Genome sequence of Entomoplasma somnilux PYAN-1 (ATCC 49194).</title>
        <authorList>
            <person name="Lo W.-S."/>
            <person name="Gasparich G.E."/>
            <person name="Kuo C.-H."/>
        </authorList>
    </citation>
    <scope>NUCLEOTIDE SEQUENCE [LARGE SCALE GENOMIC DNA]</scope>
    <source>
        <strain evidence="5 6">PYAN-1</strain>
    </source>
</reference>
<dbReference type="InterPro" id="IPR029028">
    <property type="entry name" value="Alpha/beta_knot_MTases"/>
</dbReference>
<dbReference type="InterPro" id="IPR003742">
    <property type="entry name" value="RlmH-like"/>
</dbReference>
<dbReference type="PIRSF" id="PIRSF004505">
    <property type="entry name" value="MT_bac"/>
    <property type="match status" value="1"/>
</dbReference>
<dbReference type="Pfam" id="PF02590">
    <property type="entry name" value="SPOUT_MTase"/>
    <property type="match status" value="1"/>
</dbReference>
<evidence type="ECO:0000256" key="4">
    <source>
        <dbReference type="ARBA" id="ARBA00038303"/>
    </source>
</evidence>
<evidence type="ECO:0000313" key="6">
    <source>
        <dbReference type="Proteomes" id="UP000232230"/>
    </source>
</evidence>
<dbReference type="KEGG" id="esx:ESOMN_v1c04470"/>
<evidence type="ECO:0000256" key="2">
    <source>
        <dbReference type="ARBA" id="ARBA00022679"/>
    </source>
</evidence>
<dbReference type="PANTHER" id="PTHR33603">
    <property type="entry name" value="METHYLTRANSFERASE"/>
    <property type="match status" value="1"/>
</dbReference>
<sequence length="144" mass="16964">MDAKYFEEASENYLKWLSKFCDLEIIQLKEEFHADFEKNKSINCEILEKKILANKEFETVILNVSSTYKSSEEFSEIISKNKNFKSGKLQFVIGPSDGFTNEFKNKYQGISFGPITLPHQLFRVVLLEQIYRAFKINNNEKYHK</sequence>
<dbReference type="Proteomes" id="UP000232230">
    <property type="component" value="Chromosome"/>
</dbReference>
<keyword evidence="2 5" id="KW-0808">Transferase</keyword>
<dbReference type="EMBL" id="CP024965">
    <property type="protein sequence ID" value="ATZ18829.1"/>
    <property type="molecule type" value="Genomic_DNA"/>
</dbReference>
<dbReference type="PANTHER" id="PTHR33603:SF1">
    <property type="entry name" value="RIBOSOMAL RNA LARGE SUBUNIT METHYLTRANSFERASE H"/>
    <property type="match status" value="1"/>
</dbReference>
<name>A0A2K8NYD7_9MOLU</name>
<keyword evidence="6" id="KW-1185">Reference proteome</keyword>
<gene>
    <name evidence="5" type="primary">rlmH</name>
    <name evidence="5" type="ORF">ESOMN_v1c04470</name>
</gene>
<dbReference type="Gene3D" id="3.40.1280.10">
    <property type="match status" value="1"/>
</dbReference>